<dbReference type="EMBL" id="CABFNQ020000741">
    <property type="protein sequence ID" value="CAH0031028.1"/>
    <property type="molecule type" value="Genomic_DNA"/>
</dbReference>
<comment type="caution">
    <text evidence="7">The sequence shown here is derived from an EMBL/GenBank/DDBJ whole genome shotgun (WGS) entry which is preliminary data.</text>
</comment>
<evidence type="ECO:0000313" key="7">
    <source>
        <dbReference type="EMBL" id="CAH0031028.1"/>
    </source>
</evidence>
<dbReference type="GO" id="GO:0051287">
    <property type="term" value="F:NAD binding"/>
    <property type="evidence" value="ECO:0007669"/>
    <property type="project" value="InterPro"/>
</dbReference>
<evidence type="ECO:0000256" key="1">
    <source>
        <dbReference type="ARBA" id="ARBA00005854"/>
    </source>
</evidence>
<protein>
    <recommendedName>
        <fullName evidence="9">Glycerate dehydrogenase</fullName>
    </recommendedName>
</protein>
<dbReference type="Gene3D" id="3.40.50.720">
    <property type="entry name" value="NAD(P)-binding Rossmann-like Domain"/>
    <property type="match status" value="2"/>
</dbReference>
<dbReference type="PANTHER" id="PTHR43761:SF1">
    <property type="entry name" value="D-ISOMER SPECIFIC 2-HYDROXYACID DEHYDROGENASE CATALYTIC DOMAIN-CONTAINING PROTEIN-RELATED"/>
    <property type="match status" value="1"/>
</dbReference>
<evidence type="ECO:0000313" key="8">
    <source>
        <dbReference type="Proteomes" id="UP000696573"/>
    </source>
</evidence>
<evidence type="ECO:0000256" key="2">
    <source>
        <dbReference type="ARBA" id="ARBA00023002"/>
    </source>
</evidence>
<accession>A0A9N9YQ36</accession>
<dbReference type="Pfam" id="PF00389">
    <property type="entry name" value="2-Hacid_dh"/>
    <property type="match status" value="1"/>
</dbReference>
<dbReference type="Proteomes" id="UP000696573">
    <property type="component" value="Unassembled WGS sequence"/>
</dbReference>
<reference evidence="7" key="1">
    <citation type="submission" date="2021-10" db="EMBL/GenBank/DDBJ databases">
        <authorList>
            <person name="Piombo E."/>
        </authorList>
    </citation>
    <scope>NUCLEOTIDE SEQUENCE</scope>
</reference>
<dbReference type="GO" id="GO:0016616">
    <property type="term" value="F:oxidoreductase activity, acting on the CH-OH group of donors, NAD or NADP as acceptor"/>
    <property type="evidence" value="ECO:0007669"/>
    <property type="project" value="InterPro"/>
</dbReference>
<dbReference type="PANTHER" id="PTHR43761">
    <property type="entry name" value="D-ISOMER SPECIFIC 2-HYDROXYACID DEHYDROGENASE FAMILY PROTEIN (AFU_ORTHOLOGUE AFUA_1G13630)"/>
    <property type="match status" value="1"/>
</dbReference>
<evidence type="ECO:0000259" key="6">
    <source>
        <dbReference type="Pfam" id="PF02826"/>
    </source>
</evidence>
<dbReference type="InterPro" id="IPR050418">
    <property type="entry name" value="D-iso_2-hydroxyacid_DH_PdxB"/>
</dbReference>
<keyword evidence="8" id="KW-1185">Reference proteome</keyword>
<comment type="similarity">
    <text evidence="1 4">Belongs to the D-isomer specific 2-hydroxyacid dehydrogenase family.</text>
</comment>
<organism evidence="7 8">
    <name type="scientific">Clonostachys rhizophaga</name>
    <dbReference type="NCBI Taxonomy" id="160324"/>
    <lineage>
        <taxon>Eukaryota</taxon>
        <taxon>Fungi</taxon>
        <taxon>Dikarya</taxon>
        <taxon>Ascomycota</taxon>
        <taxon>Pezizomycotina</taxon>
        <taxon>Sordariomycetes</taxon>
        <taxon>Hypocreomycetidae</taxon>
        <taxon>Hypocreales</taxon>
        <taxon>Bionectriaceae</taxon>
        <taxon>Clonostachys</taxon>
    </lineage>
</organism>
<evidence type="ECO:0000256" key="3">
    <source>
        <dbReference type="ARBA" id="ARBA00023027"/>
    </source>
</evidence>
<name>A0A9N9YQ36_9HYPO</name>
<evidence type="ECO:0008006" key="9">
    <source>
        <dbReference type="Google" id="ProtNLM"/>
    </source>
</evidence>
<dbReference type="Pfam" id="PF02826">
    <property type="entry name" value="2-Hacid_dh_C"/>
    <property type="match status" value="1"/>
</dbReference>
<evidence type="ECO:0000259" key="5">
    <source>
        <dbReference type="Pfam" id="PF00389"/>
    </source>
</evidence>
<dbReference type="SUPFAM" id="SSF52283">
    <property type="entry name" value="Formate/glycerate dehydrogenase catalytic domain-like"/>
    <property type="match status" value="1"/>
</dbReference>
<sequence length="366" mass="39859">MEAPKHHVVYLEAGSLPPRELRFPHTKKAHAQTLPHQVAERIKDATIVITAVVPITKEDLSHAPLLECVSITATGCEWLDREAFASRGVTVVNCPQSNVEAVGEHFLALYFSSRKKIVEIHGAVTGPGREWVKNRGLMSLWKQGPPLSCREETLGIIGYGGLGSNIRRLATAVGFGEVIIAERKGASTAREGRVLFEDMIKRATTIVVCCPKDASTTGLISEPEFSMMKPEALLINISRGGVVCERALAQALRDEIIFGAATDVLETEPGGRGTTPLIPDSDDPSQTTPNLTITSHLAWFSQTTIDNLYRMLKEGVEGFVAGNILDDQTKRFEAVTVQQQYTVRMKATVPALSLYAGLTLAAFRKV</sequence>
<keyword evidence="3" id="KW-0520">NAD</keyword>
<keyword evidence="2 4" id="KW-0560">Oxidoreductase</keyword>
<proteinExistence type="inferred from homology"/>
<dbReference type="InterPro" id="IPR006139">
    <property type="entry name" value="D-isomer_2_OHA_DH_cat_dom"/>
</dbReference>
<dbReference type="OrthoDB" id="298012at2759"/>
<dbReference type="InterPro" id="IPR006140">
    <property type="entry name" value="D-isomer_DH_NAD-bd"/>
</dbReference>
<feature type="domain" description="D-isomer specific 2-hydroxyacid dehydrogenase NAD-binding" evidence="6">
    <location>
        <begin position="142"/>
        <end position="298"/>
    </location>
</feature>
<dbReference type="InterPro" id="IPR036291">
    <property type="entry name" value="NAD(P)-bd_dom_sf"/>
</dbReference>
<dbReference type="SUPFAM" id="SSF51735">
    <property type="entry name" value="NAD(P)-binding Rossmann-fold domains"/>
    <property type="match status" value="1"/>
</dbReference>
<dbReference type="AlphaFoldDB" id="A0A9N9YQ36"/>
<gene>
    <name evidence="7" type="ORF">CRHIZ90672A_00009721</name>
</gene>
<feature type="domain" description="D-isomer specific 2-hydroxyacid dehydrogenase catalytic" evidence="5">
    <location>
        <begin position="30"/>
        <end position="325"/>
    </location>
</feature>
<evidence type="ECO:0000256" key="4">
    <source>
        <dbReference type="RuleBase" id="RU003719"/>
    </source>
</evidence>